<evidence type="ECO:0000256" key="2">
    <source>
        <dbReference type="ARBA" id="ARBA00022525"/>
    </source>
</evidence>
<dbReference type="Gene3D" id="1.10.238.10">
    <property type="entry name" value="EF-hand"/>
    <property type="match status" value="1"/>
</dbReference>
<dbReference type="Pfam" id="PF00086">
    <property type="entry name" value="Thyroglobulin_1"/>
    <property type="match status" value="1"/>
</dbReference>
<dbReference type="GO" id="GO:0005518">
    <property type="term" value="F:collagen binding"/>
    <property type="evidence" value="ECO:0007669"/>
    <property type="project" value="TreeGrafter"/>
</dbReference>
<evidence type="ECO:0000256" key="7">
    <source>
        <dbReference type="ARBA" id="ARBA00023157"/>
    </source>
</evidence>
<dbReference type="Pfam" id="PF07648">
    <property type="entry name" value="Kazal_2"/>
    <property type="match status" value="1"/>
</dbReference>
<dbReference type="Gene3D" id="3.30.60.30">
    <property type="match status" value="1"/>
</dbReference>
<dbReference type="GO" id="GO:0005509">
    <property type="term" value="F:calcium ion binding"/>
    <property type="evidence" value="ECO:0007669"/>
    <property type="project" value="InterPro"/>
</dbReference>
<dbReference type="PANTHER" id="PTHR13866:SF18">
    <property type="entry name" value="TESTICAN-2"/>
    <property type="match status" value="1"/>
</dbReference>
<dbReference type="SMART" id="SM00211">
    <property type="entry name" value="TY"/>
    <property type="match status" value="1"/>
</dbReference>
<feature type="region of interest" description="Disordered" evidence="11">
    <location>
        <begin position="97"/>
        <end position="122"/>
    </location>
</feature>
<keyword evidence="7 10" id="KW-1015">Disulfide bond</keyword>
<dbReference type="PROSITE" id="PS51465">
    <property type="entry name" value="KAZAL_2"/>
    <property type="match status" value="1"/>
</dbReference>
<dbReference type="SUPFAM" id="SSF57610">
    <property type="entry name" value="Thyroglobulin type-1 domain"/>
    <property type="match status" value="1"/>
</dbReference>
<evidence type="ECO:0000259" key="12">
    <source>
        <dbReference type="PROSITE" id="PS51162"/>
    </source>
</evidence>
<keyword evidence="3" id="KW-0479">Metal-binding</keyword>
<dbReference type="Pfam" id="PF10591">
    <property type="entry name" value="SPARC_Ca_bdg"/>
    <property type="match status" value="1"/>
</dbReference>
<dbReference type="InterPro" id="IPR002350">
    <property type="entry name" value="Kazal_dom"/>
</dbReference>
<feature type="region of interest" description="Disordered" evidence="11">
    <location>
        <begin position="287"/>
        <end position="315"/>
    </location>
</feature>
<dbReference type="EMBL" id="OZ035845">
    <property type="protein sequence ID" value="CAL1599679.1"/>
    <property type="molecule type" value="Genomic_DNA"/>
</dbReference>
<dbReference type="InterPro" id="IPR036857">
    <property type="entry name" value="Thyroglobulin_1_sf"/>
</dbReference>
<proteinExistence type="predicted"/>
<feature type="compositionally biased region" description="Basic and acidic residues" evidence="11">
    <location>
        <begin position="287"/>
        <end position="302"/>
    </location>
</feature>
<keyword evidence="5" id="KW-0106">Calcium</keyword>
<dbReference type="Proteomes" id="UP001497482">
    <property type="component" value="Chromosome 23"/>
</dbReference>
<dbReference type="InterPro" id="IPR000716">
    <property type="entry name" value="Thyroglobulin_1"/>
</dbReference>
<feature type="domain" description="Kazal-like" evidence="13">
    <location>
        <begin position="190"/>
        <end position="240"/>
    </location>
</feature>
<feature type="domain" description="Thyroglobulin type-1" evidence="12">
    <location>
        <begin position="383"/>
        <end position="447"/>
    </location>
</feature>
<dbReference type="InterPro" id="IPR011992">
    <property type="entry name" value="EF-hand-dom_pair"/>
</dbReference>
<evidence type="ECO:0000313" key="15">
    <source>
        <dbReference type="Proteomes" id="UP001497482"/>
    </source>
</evidence>
<dbReference type="AlphaFoldDB" id="A0AAV2LJ96"/>
<reference evidence="14 15" key="1">
    <citation type="submission" date="2024-04" db="EMBL/GenBank/DDBJ databases">
        <authorList>
            <person name="Waldvogel A.-M."/>
            <person name="Schoenle A."/>
        </authorList>
    </citation>
    <scope>NUCLEOTIDE SEQUENCE [LARGE SCALE GENOMIC DNA]</scope>
</reference>
<dbReference type="InterPro" id="IPR018247">
    <property type="entry name" value="EF_Hand_1_Ca_BS"/>
</dbReference>
<feature type="disulfide bond" evidence="10">
    <location>
        <begin position="419"/>
        <end position="426"/>
    </location>
</feature>
<keyword evidence="8" id="KW-0325">Glycoprotein</keyword>
<keyword evidence="9" id="KW-0357">Heparan sulfate</keyword>
<dbReference type="CDD" id="cd00104">
    <property type="entry name" value="KAZAL_FS"/>
    <property type="match status" value="1"/>
</dbReference>
<evidence type="ECO:0000256" key="10">
    <source>
        <dbReference type="PROSITE-ProRule" id="PRU00500"/>
    </source>
</evidence>
<name>A0AAV2LJ96_KNICA</name>
<feature type="compositionally biased region" description="Acidic residues" evidence="11">
    <location>
        <begin position="607"/>
        <end position="636"/>
    </location>
</feature>
<evidence type="ECO:0000256" key="11">
    <source>
        <dbReference type="SAM" id="MobiDB-lite"/>
    </source>
</evidence>
<comment type="subcellular location">
    <subcellularLocation>
        <location evidence="1">Secreted</location>
        <location evidence="1">Extracellular space</location>
        <location evidence="1">Extracellular matrix</location>
    </subcellularLocation>
</comment>
<dbReference type="SUPFAM" id="SSF100895">
    <property type="entry name" value="Kazal-type serine protease inhibitors"/>
    <property type="match status" value="1"/>
</dbReference>
<evidence type="ECO:0000256" key="4">
    <source>
        <dbReference type="ARBA" id="ARBA00022729"/>
    </source>
</evidence>
<evidence type="ECO:0000256" key="5">
    <source>
        <dbReference type="ARBA" id="ARBA00022837"/>
    </source>
</evidence>
<dbReference type="InterPro" id="IPR036058">
    <property type="entry name" value="Kazal_dom_sf"/>
</dbReference>
<evidence type="ECO:0000256" key="8">
    <source>
        <dbReference type="ARBA" id="ARBA00023180"/>
    </source>
</evidence>
<evidence type="ECO:0000256" key="3">
    <source>
        <dbReference type="ARBA" id="ARBA00022723"/>
    </source>
</evidence>
<sequence length="636" mass="71294">MSNLQDAIGLMIGVFNENAGPDKRLNKGELRTLFMKEFKELVPRDVATSRSLQTPPAETCISITASPPPNSRSDMALVRIACLFLLLAGLSLQIDSKSEGKEPRNYAEDRPWMSPHHGRKTRHWDRFRDQEVEGDDIKHTEDGANADQTDSTKDPCVRVRCSRHKVCVSQGLQRAVCLSRGKLDQRVKKPESPVKCRACTSSSAPVCGSDGHSYASECKLQQQSCLTGKDLNIICSGFCPCPGRAHGGNFLRFVDVSPVSCSEEELSDLGDRLRDWFQLLHGNNKRNETRSETRRETSREGRSQGSTASALDRSVEPSCRDSISWMFSRLDQDQDRFLSRSELESINLDQYEVCVGNFFRSCDAHRDGRVSWSEWCLCFWRDKPPCLAKLERIQKHDAGDSNSLVPSCDEEGYFQKVQCDVGRAECWCVDPQGGELTGSRIQGTPDCGEAPNTSTPLSWSQTLLSRNSQLLSRDSQLLSRNSQLLSRDSQLLSRDSQLLSRDSQLLSRDSQLLSRDSQLLSRDSQLLSRDSQLLSRDSQLLSRDSQLLSRDSQLLSRDSQLLSRDSQLLSRDSQLLSRDSQLLSRDSQLLNEVVGHSGDFGSGVGGWEDEEETQDAAEEEEEEDEESEADDGGYIW</sequence>
<dbReference type="PROSITE" id="PS00018">
    <property type="entry name" value="EF_HAND_1"/>
    <property type="match status" value="1"/>
</dbReference>
<dbReference type="CDD" id="cd00191">
    <property type="entry name" value="TY"/>
    <property type="match status" value="1"/>
</dbReference>
<dbReference type="SMART" id="SM00280">
    <property type="entry name" value="KAZAL"/>
    <property type="match status" value="1"/>
</dbReference>
<evidence type="ECO:0000256" key="1">
    <source>
        <dbReference type="ARBA" id="ARBA00004498"/>
    </source>
</evidence>
<dbReference type="PROSITE" id="PS51162">
    <property type="entry name" value="THYROGLOBULIN_1_2"/>
    <property type="match status" value="1"/>
</dbReference>
<evidence type="ECO:0000259" key="13">
    <source>
        <dbReference type="PROSITE" id="PS51465"/>
    </source>
</evidence>
<dbReference type="SMART" id="SM01394">
    <property type="entry name" value="S_100"/>
    <property type="match status" value="1"/>
</dbReference>
<feature type="region of interest" description="Disordered" evidence="11">
    <location>
        <begin position="594"/>
        <end position="636"/>
    </location>
</feature>
<evidence type="ECO:0000256" key="9">
    <source>
        <dbReference type="ARBA" id="ARBA00023207"/>
    </source>
</evidence>
<dbReference type="PANTHER" id="PTHR13866">
    <property type="entry name" value="SPARC OSTEONECTIN"/>
    <property type="match status" value="1"/>
</dbReference>
<dbReference type="InterPro" id="IPR013787">
    <property type="entry name" value="S100_Ca-bd_sub"/>
</dbReference>
<keyword evidence="2" id="KW-0964">Secreted</keyword>
<keyword evidence="4" id="KW-0732">Signal</keyword>
<gene>
    <name evidence="14" type="ORF">KC01_LOCUS27909</name>
</gene>
<dbReference type="SUPFAM" id="SSF47473">
    <property type="entry name" value="EF-hand"/>
    <property type="match status" value="1"/>
</dbReference>
<organism evidence="14 15">
    <name type="scientific">Knipowitschia caucasica</name>
    <name type="common">Caucasian dwarf goby</name>
    <name type="synonym">Pomatoschistus caucasicus</name>
    <dbReference type="NCBI Taxonomy" id="637954"/>
    <lineage>
        <taxon>Eukaryota</taxon>
        <taxon>Metazoa</taxon>
        <taxon>Chordata</taxon>
        <taxon>Craniata</taxon>
        <taxon>Vertebrata</taxon>
        <taxon>Euteleostomi</taxon>
        <taxon>Actinopterygii</taxon>
        <taxon>Neopterygii</taxon>
        <taxon>Teleostei</taxon>
        <taxon>Neoteleostei</taxon>
        <taxon>Acanthomorphata</taxon>
        <taxon>Gobiaria</taxon>
        <taxon>Gobiiformes</taxon>
        <taxon>Gobioidei</taxon>
        <taxon>Gobiidae</taxon>
        <taxon>Gobiinae</taxon>
        <taxon>Knipowitschia</taxon>
    </lineage>
</organism>
<accession>A0AAV2LJ96</accession>
<keyword evidence="6" id="KW-0654">Proteoglycan</keyword>
<evidence type="ECO:0000313" key="14">
    <source>
        <dbReference type="EMBL" id="CAL1599679.1"/>
    </source>
</evidence>
<keyword evidence="15" id="KW-1185">Reference proteome</keyword>
<feature type="compositionally biased region" description="Basic and acidic residues" evidence="11">
    <location>
        <begin position="97"/>
        <end position="111"/>
    </location>
</feature>
<dbReference type="GO" id="GO:0005615">
    <property type="term" value="C:extracellular space"/>
    <property type="evidence" value="ECO:0007669"/>
    <property type="project" value="TreeGrafter"/>
</dbReference>
<dbReference type="Gene3D" id="4.10.800.10">
    <property type="entry name" value="Thyroglobulin type-1"/>
    <property type="match status" value="1"/>
</dbReference>
<comment type="caution">
    <text evidence="10">Lacks conserved residue(s) required for the propagation of feature annotation.</text>
</comment>
<dbReference type="InterPro" id="IPR019577">
    <property type="entry name" value="SPARC/Testican_Ca-bd-dom"/>
</dbReference>
<evidence type="ECO:0000256" key="6">
    <source>
        <dbReference type="ARBA" id="ARBA00022974"/>
    </source>
</evidence>
<feature type="region of interest" description="Disordered" evidence="11">
    <location>
        <begin position="134"/>
        <end position="153"/>
    </location>
</feature>
<dbReference type="GO" id="GO:0050840">
    <property type="term" value="F:extracellular matrix binding"/>
    <property type="evidence" value="ECO:0007669"/>
    <property type="project" value="TreeGrafter"/>
</dbReference>
<protein>
    <submittedName>
        <fullName evidence="14">Uncharacterized protein</fullName>
    </submittedName>
</protein>